<comment type="similarity">
    <text evidence="2">Belongs to the POMP/UMP1 family.</text>
</comment>
<comment type="caution">
    <text evidence="4">The sequence shown here is derived from an EMBL/GenBank/DDBJ whole genome shotgun (WGS) entry which is preliminary data.</text>
</comment>
<dbReference type="InterPro" id="IPR008012">
    <property type="entry name" value="Ump1"/>
</dbReference>
<evidence type="ECO:0008006" key="6">
    <source>
        <dbReference type="Google" id="ProtNLM"/>
    </source>
</evidence>
<keyword evidence="1" id="KW-0143">Chaperone</keyword>
<feature type="region of interest" description="Disordered" evidence="3">
    <location>
        <begin position="122"/>
        <end position="144"/>
    </location>
</feature>
<reference evidence="4 5" key="1">
    <citation type="submission" date="2020-04" db="EMBL/GenBank/DDBJ databases">
        <title>Perkinsus olseni comparative genomics.</title>
        <authorList>
            <person name="Bogema D.R."/>
        </authorList>
    </citation>
    <scope>NUCLEOTIDE SEQUENCE [LARGE SCALE GENOMIC DNA]</scope>
    <source>
        <strain evidence="4">ATCC PRA-205</strain>
    </source>
</reference>
<accession>A0A7J6SLV9</accession>
<organism evidence="4 5">
    <name type="scientific">Perkinsus olseni</name>
    <name type="common">Perkinsus atlanticus</name>
    <dbReference type="NCBI Taxonomy" id="32597"/>
    <lineage>
        <taxon>Eukaryota</taxon>
        <taxon>Sar</taxon>
        <taxon>Alveolata</taxon>
        <taxon>Perkinsozoa</taxon>
        <taxon>Perkinsea</taxon>
        <taxon>Perkinsida</taxon>
        <taxon>Perkinsidae</taxon>
        <taxon>Perkinsus</taxon>
    </lineage>
</organism>
<dbReference type="GO" id="GO:0005737">
    <property type="term" value="C:cytoplasm"/>
    <property type="evidence" value="ECO:0007669"/>
    <property type="project" value="TreeGrafter"/>
</dbReference>
<evidence type="ECO:0000313" key="5">
    <source>
        <dbReference type="Proteomes" id="UP000574390"/>
    </source>
</evidence>
<evidence type="ECO:0000313" key="4">
    <source>
        <dbReference type="EMBL" id="KAF4733803.1"/>
    </source>
</evidence>
<dbReference type="GO" id="GO:0043248">
    <property type="term" value="P:proteasome assembly"/>
    <property type="evidence" value="ECO:0007669"/>
    <property type="project" value="InterPro"/>
</dbReference>
<evidence type="ECO:0000256" key="2">
    <source>
        <dbReference type="ARBA" id="ARBA00043974"/>
    </source>
</evidence>
<feature type="non-terminal residue" evidence="4">
    <location>
        <position position="144"/>
    </location>
</feature>
<name>A0A7J6SLV9_PEROL</name>
<dbReference type="PANTHER" id="PTHR12828">
    <property type="entry name" value="PROTEASOME MATURATION PROTEIN UMP1"/>
    <property type="match status" value="1"/>
</dbReference>
<evidence type="ECO:0000256" key="1">
    <source>
        <dbReference type="ARBA" id="ARBA00023186"/>
    </source>
</evidence>
<protein>
    <recommendedName>
        <fullName evidence="6">Proteasome maturation protein</fullName>
    </recommendedName>
</protein>
<dbReference type="AlphaFoldDB" id="A0A7J6SLV9"/>
<dbReference type="Pfam" id="PF05348">
    <property type="entry name" value="UMP1"/>
    <property type="match status" value="1"/>
</dbReference>
<dbReference type="Proteomes" id="UP000574390">
    <property type="component" value="Unassembled WGS sequence"/>
</dbReference>
<evidence type="ECO:0000256" key="3">
    <source>
        <dbReference type="SAM" id="MobiDB-lite"/>
    </source>
</evidence>
<dbReference type="EMBL" id="JABANM010013775">
    <property type="protein sequence ID" value="KAF4733803.1"/>
    <property type="molecule type" value="Genomic_DNA"/>
</dbReference>
<proteinExistence type="inferred from homology"/>
<sequence>MSNSLPPLSNDCFPNQLMHGERPAQESVGMRHPVEAMQKKSLINSEARTLESASVMFGMNMPSRMIMERNLLSTFHRLPGAGPSSLLGLETVMGMDDTIEAADYMNRTMGLTGLPFNAAASVPQNSPFPRVRKSVHEQMEQKLD</sequence>
<gene>
    <name evidence="4" type="ORF">FOZ62_016391</name>
</gene>
<dbReference type="PANTHER" id="PTHR12828:SF3">
    <property type="entry name" value="PROTEASOME MATURATION PROTEIN"/>
    <property type="match status" value="1"/>
</dbReference>
<dbReference type="GO" id="GO:0005634">
    <property type="term" value="C:nucleus"/>
    <property type="evidence" value="ECO:0007669"/>
    <property type="project" value="TreeGrafter"/>
</dbReference>
<feature type="compositionally biased region" description="Basic and acidic residues" evidence="3">
    <location>
        <begin position="134"/>
        <end position="144"/>
    </location>
</feature>